<sequence length="97" mass="9501">MRRRRQRSTVAGGYGAAAGPATAGYGAGYGNNGGRFGGRFGGGRFGGNRAAGPYAQGAAMGQAETGGPTMPEPTYGGGGDAKTGYAAPSGPPPYRQV</sequence>
<evidence type="ECO:0000256" key="1">
    <source>
        <dbReference type="SAM" id="MobiDB-lite"/>
    </source>
</evidence>
<feature type="region of interest" description="Disordered" evidence="1">
    <location>
        <begin position="57"/>
        <end position="97"/>
    </location>
</feature>
<accession>A0A9Q5HX94</accession>
<dbReference type="Proteomes" id="UP000757232">
    <property type="component" value="Unassembled WGS sequence"/>
</dbReference>
<keyword evidence="3" id="KW-1185">Reference proteome</keyword>
<organism evidence="2 3">
    <name type="scientific">Sanghuangporus baumii</name>
    <name type="common">Phellinus baumii</name>
    <dbReference type="NCBI Taxonomy" id="108892"/>
    <lineage>
        <taxon>Eukaryota</taxon>
        <taxon>Fungi</taxon>
        <taxon>Dikarya</taxon>
        <taxon>Basidiomycota</taxon>
        <taxon>Agaricomycotina</taxon>
        <taxon>Agaricomycetes</taxon>
        <taxon>Hymenochaetales</taxon>
        <taxon>Hymenochaetaceae</taxon>
        <taxon>Sanghuangporus</taxon>
    </lineage>
</organism>
<proteinExistence type="predicted"/>
<dbReference type="EMBL" id="LNZH02000189">
    <property type="protein sequence ID" value="OCB87703.1"/>
    <property type="molecule type" value="Genomic_DNA"/>
</dbReference>
<dbReference type="AlphaFoldDB" id="A0A9Q5HX94"/>
<reference evidence="2" key="1">
    <citation type="submission" date="2016-06" db="EMBL/GenBank/DDBJ databases">
        <title>Draft Genome sequence of the fungus Inonotus baumii.</title>
        <authorList>
            <person name="Zhu H."/>
            <person name="Lin W."/>
        </authorList>
    </citation>
    <scope>NUCLEOTIDE SEQUENCE</scope>
    <source>
        <strain evidence="2">821</strain>
    </source>
</reference>
<feature type="region of interest" description="Disordered" evidence="1">
    <location>
        <begin position="1"/>
        <end position="22"/>
    </location>
</feature>
<gene>
    <name evidence="2" type="ORF">A7U60_g5229</name>
</gene>
<evidence type="ECO:0000313" key="2">
    <source>
        <dbReference type="EMBL" id="OCB87703.1"/>
    </source>
</evidence>
<name>A0A9Q5HX94_SANBA</name>
<protein>
    <submittedName>
        <fullName evidence="2">Uncharacterized protein</fullName>
    </submittedName>
</protein>
<comment type="caution">
    <text evidence="2">The sequence shown here is derived from an EMBL/GenBank/DDBJ whole genome shotgun (WGS) entry which is preliminary data.</text>
</comment>
<evidence type="ECO:0000313" key="3">
    <source>
        <dbReference type="Proteomes" id="UP000757232"/>
    </source>
</evidence>